<gene>
    <name evidence="1" type="ORF">JOC58_002641</name>
</gene>
<evidence type="ECO:0000313" key="2">
    <source>
        <dbReference type="Proteomes" id="UP001185028"/>
    </source>
</evidence>
<keyword evidence="2" id="KW-1185">Reference proteome</keyword>
<proteinExistence type="predicted"/>
<dbReference type="Proteomes" id="UP001185028">
    <property type="component" value="Unassembled WGS sequence"/>
</dbReference>
<dbReference type="EMBL" id="JAVDQH010000009">
    <property type="protein sequence ID" value="MDR6244744.1"/>
    <property type="molecule type" value="Genomic_DNA"/>
</dbReference>
<reference evidence="1 2" key="1">
    <citation type="submission" date="2023-07" db="EMBL/GenBank/DDBJ databases">
        <title>Genomic Encyclopedia of Type Strains, Phase IV (KMG-IV): sequencing the most valuable type-strain genomes for metagenomic binning, comparative biology and taxonomic classification.</title>
        <authorList>
            <person name="Goeker M."/>
        </authorList>
    </citation>
    <scope>NUCLEOTIDE SEQUENCE [LARGE SCALE GENOMIC DNA]</scope>
    <source>
        <strain evidence="1 2">DSM 22170</strain>
    </source>
</reference>
<name>A0ABU1J009_9BACL</name>
<evidence type="ECO:0000313" key="1">
    <source>
        <dbReference type="EMBL" id="MDR6244744.1"/>
    </source>
</evidence>
<organism evidence="1 2">
    <name type="scientific">Paenibacillus hunanensis</name>
    <dbReference type="NCBI Taxonomy" id="539262"/>
    <lineage>
        <taxon>Bacteria</taxon>
        <taxon>Bacillati</taxon>
        <taxon>Bacillota</taxon>
        <taxon>Bacilli</taxon>
        <taxon>Bacillales</taxon>
        <taxon>Paenibacillaceae</taxon>
        <taxon>Paenibacillus</taxon>
    </lineage>
</organism>
<accession>A0ABU1J009</accession>
<comment type="caution">
    <text evidence="1">The sequence shown here is derived from an EMBL/GenBank/DDBJ whole genome shotgun (WGS) entry which is preliminary data.</text>
</comment>
<protein>
    <submittedName>
        <fullName evidence="1">Uncharacterized protein</fullName>
    </submittedName>
</protein>
<sequence length="170" mass="19329">MNLTLAKTYSINATSIQNVESVSENLILLNLELHGDELYWDARPYHWRYDFGDFPPLDVSFDSETGLLKEMTIFINKQQLQQQHSYPLTVLSNIEGYPAFDTTSLSHNSYYYDELADIVVSLADSCLIAARKGVDTSVQLKVTDTLDILLTAQSQFAGFIVYKIDHSQFM</sequence>
<dbReference type="RefSeq" id="WP_188776626.1">
    <property type="nucleotide sequence ID" value="NZ_BMMB01000007.1"/>
</dbReference>